<dbReference type="Proteomes" id="UP001144204">
    <property type="component" value="Unassembled WGS sequence"/>
</dbReference>
<reference evidence="2" key="1">
    <citation type="submission" date="2022-07" db="EMBL/GenBank/DDBJ databases">
        <authorList>
            <person name="Kouya T."/>
            <person name="Ishiyama Y."/>
        </authorList>
    </citation>
    <scope>NUCLEOTIDE SEQUENCE</scope>
    <source>
        <strain evidence="2">WR16-4</strain>
    </source>
</reference>
<organism evidence="2 3">
    <name type="scientific">Philodulcilactobacillus myokoensis</name>
    <dbReference type="NCBI Taxonomy" id="2929573"/>
    <lineage>
        <taxon>Bacteria</taxon>
        <taxon>Bacillati</taxon>
        <taxon>Bacillota</taxon>
        <taxon>Bacilli</taxon>
        <taxon>Lactobacillales</taxon>
        <taxon>Lactobacillaceae</taxon>
        <taxon>Philodulcilactobacillus</taxon>
    </lineage>
</organism>
<comment type="caution">
    <text evidence="2">The sequence shown here is derived from an EMBL/GenBank/DDBJ whole genome shotgun (WGS) entry which is preliminary data.</text>
</comment>
<evidence type="ECO:0000313" key="3">
    <source>
        <dbReference type="Proteomes" id="UP001144204"/>
    </source>
</evidence>
<proteinExistence type="predicted"/>
<dbReference type="PANTHER" id="PTHR21366:SF14">
    <property type="entry name" value="GLYOXALASE DOMAIN-CONTAINING PROTEIN 5"/>
    <property type="match status" value="1"/>
</dbReference>
<dbReference type="InterPro" id="IPR037523">
    <property type="entry name" value="VOC_core"/>
</dbReference>
<dbReference type="EMBL" id="BRPL01000004">
    <property type="protein sequence ID" value="GLB47566.1"/>
    <property type="molecule type" value="Genomic_DNA"/>
</dbReference>
<protein>
    <submittedName>
        <fullName evidence="2">Virulence protein</fullName>
    </submittedName>
</protein>
<feature type="domain" description="VOC" evidence="1">
    <location>
        <begin position="5"/>
        <end position="128"/>
    </location>
</feature>
<gene>
    <name evidence="2" type="primary">glod5</name>
    <name evidence="2" type="ORF">WR164_15450</name>
</gene>
<dbReference type="PROSITE" id="PS51819">
    <property type="entry name" value="VOC"/>
    <property type="match status" value="1"/>
</dbReference>
<evidence type="ECO:0000313" key="2">
    <source>
        <dbReference type="EMBL" id="GLB47566.1"/>
    </source>
</evidence>
<dbReference type="InterPro" id="IPR029068">
    <property type="entry name" value="Glyas_Bleomycin-R_OHBP_Dase"/>
</dbReference>
<dbReference type="PANTHER" id="PTHR21366">
    <property type="entry name" value="GLYOXALASE FAMILY PROTEIN"/>
    <property type="match status" value="1"/>
</dbReference>
<dbReference type="InterPro" id="IPR004360">
    <property type="entry name" value="Glyas_Fos-R_dOase_dom"/>
</dbReference>
<dbReference type="SUPFAM" id="SSF54593">
    <property type="entry name" value="Glyoxalase/Bleomycin resistance protein/Dihydroxybiphenyl dioxygenase"/>
    <property type="match status" value="1"/>
</dbReference>
<dbReference type="InterPro" id="IPR050383">
    <property type="entry name" value="GlyoxalaseI/FosfomycinResist"/>
</dbReference>
<dbReference type="Gene3D" id="3.10.180.10">
    <property type="entry name" value="2,3-Dihydroxybiphenyl 1,2-Dioxygenase, domain 1"/>
    <property type="match status" value="1"/>
</dbReference>
<dbReference type="AlphaFoldDB" id="A0A9W6B3D3"/>
<sequence length="130" mass="14903">MQIASMDHLVLTVKSIKKTVHFYRDVLGMKMIRFKKGNTERYGLKYGQMKFNLHETDNEFEPKAKLPTPGSEDFCLISKTPIDDVIKELNDKNIPIEDGPMINPGAMGKIKSIYLRDPDDNLVEIANYLK</sequence>
<dbReference type="Pfam" id="PF00903">
    <property type="entry name" value="Glyoxalase"/>
    <property type="match status" value="1"/>
</dbReference>
<evidence type="ECO:0000259" key="1">
    <source>
        <dbReference type="PROSITE" id="PS51819"/>
    </source>
</evidence>
<keyword evidence="3" id="KW-1185">Reference proteome</keyword>
<name>A0A9W6B3D3_9LACO</name>
<dbReference type="CDD" id="cd07253">
    <property type="entry name" value="GLOD5"/>
    <property type="match status" value="1"/>
</dbReference>
<reference evidence="2" key="2">
    <citation type="journal article" date="2023" name="PLoS ONE">
        <title>Philodulcilactobacillus myokoensis gen. nov., sp. nov., a fructophilic, acidophilic, and agar-phobic lactic acid bacterium isolated from fermented vegetable extracts.</title>
        <authorList>
            <person name="Kouya T."/>
            <person name="Ishiyama Y."/>
            <person name="Ohashi S."/>
            <person name="Kumakubo R."/>
            <person name="Yamazaki T."/>
            <person name="Otaki T."/>
        </authorList>
    </citation>
    <scope>NUCLEOTIDE SEQUENCE</scope>
    <source>
        <strain evidence="2">WR16-4</strain>
    </source>
</reference>
<dbReference type="RefSeq" id="WP_286137102.1">
    <property type="nucleotide sequence ID" value="NZ_BRPL01000004.1"/>
</dbReference>
<accession>A0A9W6B3D3</accession>